<dbReference type="InterPro" id="IPR029058">
    <property type="entry name" value="AB_hydrolase_fold"/>
</dbReference>
<accession>A0A7D3XXV8</accession>
<proteinExistence type="predicted"/>
<dbReference type="Proteomes" id="UP000504693">
    <property type="component" value="Chromosome"/>
</dbReference>
<sequence>MAPVSPVSAETAEETAATFGVRQSILDISLSPSGRRIAFVGSGPAHTETLNIIDLDGDLTVKPIFNVTEINSDLVSCEWATDERLVCRLHFIDNSQGQLLGFTRVIALDADGNNPVLLTSRSSSRSLVLRQNGGSIVALDSPDGKGRILMTKQAVEERSVGTRFANTKNGLGVDSIDVESGKSRTVEAPDPAAAGYLADENGRIRMLVRQPDEGSTGYVGNRLIFFYRGLANDEWHKLSDIEVNSQKRTGLYPLAVDSGLNVAYAFDDIGGFDALVEVPLDGSSDGRVLLARDDVDVDHLVRIGRQRRVIGASYATEKRAVEYFDSDIAALARGLSKALPGTPLIDIVGASTDESRLLIIASSDTDAGTVYLLDRKTNELNEILPVRRFLEGRAMGKVVPISYPARDGTEIPGYLTLPPGSDGKGLPGIVLPHGGPSARDEWGFDWLVQFFVARGYAVLQPNYRGSAGYGEAWFGKNGFQAWPTAIGDVNDAGRWLVSQGIVRADQLAIVGWSYGGYAALQAQVLDPELFHAVVAIAPVTDLPEMREYARGYTNARLVSAFLGEGPHLTEGSPARHAEAFRAPVLLFHGTLDQNVNVQQSRIMANRLRAAAKSVEYVEYEDLAHSLSDSKARTNMLQRIDEFLGSELGSSAN</sequence>
<feature type="domain" description="Peptidase S9 prolyl oligopeptidase catalytic" evidence="2">
    <location>
        <begin position="442"/>
        <end position="648"/>
    </location>
</feature>
<gene>
    <name evidence="3" type="ORF">HQR01_09010</name>
</gene>
<evidence type="ECO:0000259" key="2">
    <source>
        <dbReference type="Pfam" id="PF00326"/>
    </source>
</evidence>
<evidence type="ECO:0000313" key="3">
    <source>
        <dbReference type="EMBL" id="QKG72736.1"/>
    </source>
</evidence>
<evidence type="ECO:0000313" key="4">
    <source>
        <dbReference type="Proteomes" id="UP000504693"/>
    </source>
</evidence>
<dbReference type="SUPFAM" id="SSF82171">
    <property type="entry name" value="DPP6 N-terminal domain-like"/>
    <property type="match status" value="1"/>
</dbReference>
<dbReference type="GO" id="GO:0004252">
    <property type="term" value="F:serine-type endopeptidase activity"/>
    <property type="evidence" value="ECO:0007669"/>
    <property type="project" value="TreeGrafter"/>
</dbReference>
<dbReference type="Gene3D" id="3.40.50.1820">
    <property type="entry name" value="alpha/beta hydrolase"/>
    <property type="match status" value="1"/>
</dbReference>
<dbReference type="Gene3D" id="2.120.10.30">
    <property type="entry name" value="TolB, C-terminal domain"/>
    <property type="match status" value="1"/>
</dbReference>
<reference evidence="3 4" key="1">
    <citation type="submission" date="2020-05" db="EMBL/GenBank/DDBJ databases">
        <title>Erythrobacter mangrovi sp. nov., isolated from rhizosphere soil of mangrove plant (Kandelia candel).</title>
        <authorList>
            <person name="Ye Y.H."/>
        </authorList>
    </citation>
    <scope>NUCLEOTIDE SEQUENCE [LARGE SCALE GENOMIC DNA]</scope>
    <source>
        <strain evidence="3 4">EB310</strain>
    </source>
</reference>
<keyword evidence="1" id="KW-0378">Hydrolase</keyword>
<evidence type="ECO:0000256" key="1">
    <source>
        <dbReference type="ARBA" id="ARBA00022801"/>
    </source>
</evidence>
<dbReference type="InterPro" id="IPR001375">
    <property type="entry name" value="Peptidase_S9_cat"/>
</dbReference>
<dbReference type="InterPro" id="IPR011042">
    <property type="entry name" value="6-blade_b-propeller_TolB-like"/>
</dbReference>
<organism evidence="3 4">
    <name type="scientific">Erythrobacter mangrovi</name>
    <dbReference type="NCBI Taxonomy" id="2739433"/>
    <lineage>
        <taxon>Bacteria</taxon>
        <taxon>Pseudomonadati</taxon>
        <taxon>Pseudomonadota</taxon>
        <taxon>Alphaproteobacteria</taxon>
        <taxon>Sphingomonadales</taxon>
        <taxon>Erythrobacteraceae</taxon>
        <taxon>Erythrobacter/Porphyrobacter group</taxon>
        <taxon>Erythrobacter</taxon>
    </lineage>
</organism>
<dbReference type="PANTHER" id="PTHR42776:SF27">
    <property type="entry name" value="DIPEPTIDYL PEPTIDASE FAMILY MEMBER 6"/>
    <property type="match status" value="1"/>
</dbReference>
<dbReference type="GO" id="GO:0006508">
    <property type="term" value="P:proteolysis"/>
    <property type="evidence" value="ECO:0007669"/>
    <property type="project" value="InterPro"/>
</dbReference>
<dbReference type="KEGG" id="emv:HQR01_09010"/>
<dbReference type="SUPFAM" id="SSF53474">
    <property type="entry name" value="alpha/beta-Hydrolases"/>
    <property type="match status" value="1"/>
</dbReference>
<dbReference type="AlphaFoldDB" id="A0A7D3XXV8"/>
<name>A0A7D3XXV8_9SPHN</name>
<keyword evidence="4" id="KW-1185">Reference proteome</keyword>
<dbReference type="EMBL" id="CP053921">
    <property type="protein sequence ID" value="QKG72736.1"/>
    <property type="molecule type" value="Genomic_DNA"/>
</dbReference>
<dbReference type="PANTHER" id="PTHR42776">
    <property type="entry name" value="SERINE PEPTIDASE S9 FAMILY MEMBER"/>
    <property type="match status" value="1"/>
</dbReference>
<dbReference type="Pfam" id="PF00326">
    <property type="entry name" value="Peptidase_S9"/>
    <property type="match status" value="1"/>
</dbReference>
<protein>
    <submittedName>
        <fullName evidence="3">S9 family peptidase</fullName>
    </submittedName>
</protein>